<feature type="signal peptide" evidence="5">
    <location>
        <begin position="1"/>
        <end position="19"/>
    </location>
</feature>
<dbReference type="InterPro" id="IPR012334">
    <property type="entry name" value="Pectin_lyas_fold"/>
</dbReference>
<evidence type="ECO:0000256" key="5">
    <source>
        <dbReference type="RuleBase" id="RU000589"/>
    </source>
</evidence>
<dbReference type="InterPro" id="IPR033131">
    <property type="entry name" value="Pectinesterase_Asp_AS"/>
</dbReference>
<dbReference type="PROSITE" id="PS00503">
    <property type="entry name" value="PECTINESTERASE_2"/>
    <property type="match status" value="1"/>
</dbReference>
<feature type="chain" id="PRO_5017845392" description="Pectinesterase" evidence="5">
    <location>
        <begin position="20"/>
        <end position="334"/>
    </location>
</feature>
<evidence type="ECO:0000313" key="7">
    <source>
        <dbReference type="EMBL" id="RNL82900.1"/>
    </source>
</evidence>
<dbReference type="InterPro" id="IPR000070">
    <property type="entry name" value="Pectinesterase_cat"/>
</dbReference>
<comment type="caution">
    <text evidence="7">The sequence shown here is derived from an EMBL/GenBank/DDBJ whole genome shotgun (WGS) entry which is preliminary data.</text>
</comment>
<feature type="active site" evidence="4">
    <location>
        <position position="185"/>
    </location>
</feature>
<comment type="similarity">
    <text evidence="1">Belongs to the pectinesterase family.</text>
</comment>
<accession>A0A3N0E4Z8</accession>
<evidence type="ECO:0000313" key="8">
    <source>
        <dbReference type="Proteomes" id="UP000267469"/>
    </source>
</evidence>
<evidence type="ECO:0000256" key="1">
    <source>
        <dbReference type="ARBA" id="ARBA00008891"/>
    </source>
</evidence>
<dbReference type="PANTHER" id="PTHR31321:SF57">
    <property type="entry name" value="PECTINESTERASE 53-RELATED"/>
    <property type="match status" value="1"/>
</dbReference>
<dbReference type="UniPathway" id="UPA00545">
    <property type="reaction ID" value="UER00823"/>
</dbReference>
<dbReference type="EC" id="3.1.1.11" evidence="5"/>
<dbReference type="Gene3D" id="2.160.20.10">
    <property type="entry name" value="Single-stranded right-handed beta-helix, Pectin lyase-like"/>
    <property type="match status" value="1"/>
</dbReference>
<keyword evidence="2 5" id="KW-0378">Hydrolase</keyword>
<dbReference type="PANTHER" id="PTHR31321">
    <property type="entry name" value="ACYL-COA THIOESTER HYDROLASE YBHC-RELATED"/>
    <property type="match status" value="1"/>
</dbReference>
<evidence type="ECO:0000256" key="2">
    <source>
        <dbReference type="ARBA" id="ARBA00022801"/>
    </source>
</evidence>
<evidence type="ECO:0000256" key="4">
    <source>
        <dbReference type="PROSITE-ProRule" id="PRU10040"/>
    </source>
</evidence>
<gene>
    <name evidence="7" type="ORF">ED312_15925</name>
</gene>
<dbReference type="RefSeq" id="WP_123217016.1">
    <property type="nucleotide sequence ID" value="NZ_RJTM01000108.1"/>
</dbReference>
<dbReference type="GO" id="GO:0009279">
    <property type="term" value="C:cell outer membrane"/>
    <property type="evidence" value="ECO:0007669"/>
    <property type="project" value="TreeGrafter"/>
</dbReference>
<dbReference type="Pfam" id="PF01095">
    <property type="entry name" value="Pectinesterase"/>
    <property type="match status" value="1"/>
</dbReference>
<keyword evidence="3 5" id="KW-0063">Aspartyl esterase</keyword>
<dbReference type="EMBL" id="RJTM01000108">
    <property type="protein sequence ID" value="RNL82900.1"/>
    <property type="molecule type" value="Genomic_DNA"/>
</dbReference>
<comment type="pathway">
    <text evidence="5">Glycan metabolism; pectin degradation; 2-dehydro-3-deoxy-D-gluconate from pectin: step 1/5.</text>
</comment>
<dbReference type="AlphaFoldDB" id="A0A3N0E4Z8"/>
<dbReference type="GO" id="GO:0042545">
    <property type="term" value="P:cell wall modification"/>
    <property type="evidence" value="ECO:0007669"/>
    <property type="project" value="UniProtKB-UniRule"/>
</dbReference>
<dbReference type="SUPFAM" id="SSF51126">
    <property type="entry name" value="Pectin lyase-like"/>
    <property type="match status" value="1"/>
</dbReference>
<evidence type="ECO:0000259" key="6">
    <source>
        <dbReference type="Pfam" id="PF01095"/>
    </source>
</evidence>
<name>A0A3N0E4Z8_SINP1</name>
<sequence>MKKLLFLLLLSLSFVRTSGQEVVKPYREIVVSKDETSDFKTIQEAINATRDLGPGFVLITIKKGVYNEKLVVPSWKTKIILKGEDRDETIIVNNDFSGKINPATGVKFSTFNSYTLLVEGNDFMAENLTVKNASCGEGQAVALHVEGDRAVFRNCNIVGCQDTIYAATEGSKQYYDGCYIEGTTDFIFGEATAVFNNCTIKSIRDSYITAAATPEHQDFGFVFMKCRLVAGEDVTKVFLGRPWRPYAQTVLISCNLGPHIVAEGWNPWKGDKMFPEKEKTAFYAEYENTGEGAEISGRVSWSHQLSKQDVKKYTLQNMLKSNGKEQLWYNRGLN</sequence>
<organism evidence="7 8">
    <name type="scientific">Sinomicrobium pectinilyticum</name>
    <dbReference type="NCBI Taxonomy" id="1084421"/>
    <lineage>
        <taxon>Bacteria</taxon>
        <taxon>Pseudomonadati</taxon>
        <taxon>Bacteroidota</taxon>
        <taxon>Flavobacteriia</taxon>
        <taxon>Flavobacteriales</taxon>
        <taxon>Flavobacteriaceae</taxon>
        <taxon>Sinomicrobium</taxon>
    </lineage>
</organism>
<reference evidence="7 8" key="1">
    <citation type="submission" date="2018-10" db="EMBL/GenBank/DDBJ databases">
        <title>Sinomicrobium pectinilyticum sp. nov., a pectinase-producing bacterium isolated from alkaline and saline soil, and emended description of the genus Sinomicrobium.</title>
        <authorList>
            <person name="Cheng B."/>
            <person name="Li C."/>
            <person name="Lai Q."/>
            <person name="Du M."/>
            <person name="Shao Z."/>
            <person name="Xu P."/>
            <person name="Yang C."/>
        </authorList>
    </citation>
    <scope>NUCLEOTIDE SEQUENCE [LARGE SCALE GENOMIC DNA]</scope>
    <source>
        <strain evidence="7 8">5DNS001</strain>
    </source>
</reference>
<feature type="domain" description="Pectinesterase catalytic" evidence="6">
    <location>
        <begin position="28"/>
        <end position="321"/>
    </location>
</feature>
<protein>
    <recommendedName>
        <fullName evidence="5">Pectinesterase</fullName>
        <ecNumber evidence="5">3.1.1.11</ecNumber>
    </recommendedName>
</protein>
<proteinExistence type="inferred from homology"/>
<comment type="catalytic activity">
    <reaction evidence="5">
        <text>[(1-&gt;4)-alpha-D-galacturonosyl methyl ester](n) + n H2O = [(1-&gt;4)-alpha-D-galacturonosyl](n) + n methanol + n H(+)</text>
        <dbReference type="Rhea" id="RHEA:22380"/>
        <dbReference type="Rhea" id="RHEA-COMP:14570"/>
        <dbReference type="Rhea" id="RHEA-COMP:14573"/>
        <dbReference type="ChEBI" id="CHEBI:15377"/>
        <dbReference type="ChEBI" id="CHEBI:15378"/>
        <dbReference type="ChEBI" id="CHEBI:17790"/>
        <dbReference type="ChEBI" id="CHEBI:140522"/>
        <dbReference type="ChEBI" id="CHEBI:140523"/>
        <dbReference type="EC" id="3.1.1.11"/>
    </reaction>
</comment>
<keyword evidence="5" id="KW-0732">Signal</keyword>
<dbReference type="GO" id="GO:0045490">
    <property type="term" value="P:pectin catabolic process"/>
    <property type="evidence" value="ECO:0007669"/>
    <property type="project" value="UniProtKB-UniRule"/>
</dbReference>
<dbReference type="InterPro" id="IPR011050">
    <property type="entry name" value="Pectin_lyase_fold/virulence"/>
</dbReference>
<dbReference type="GO" id="GO:0030599">
    <property type="term" value="F:pectinesterase activity"/>
    <property type="evidence" value="ECO:0007669"/>
    <property type="project" value="UniProtKB-UniRule"/>
</dbReference>
<dbReference type="OrthoDB" id="9804686at2"/>
<evidence type="ECO:0000256" key="3">
    <source>
        <dbReference type="ARBA" id="ARBA00023085"/>
    </source>
</evidence>
<keyword evidence="8" id="KW-1185">Reference proteome</keyword>
<dbReference type="Proteomes" id="UP000267469">
    <property type="component" value="Unassembled WGS sequence"/>
</dbReference>